<gene>
    <name evidence="1" type="ORF">EDD18DRAFT_1255532</name>
</gene>
<dbReference type="InterPro" id="IPR011333">
    <property type="entry name" value="SKP1/BTB/POZ_sf"/>
</dbReference>
<dbReference type="EMBL" id="JAUEPU010000019">
    <property type="protein sequence ID" value="KAK0494875.1"/>
    <property type="molecule type" value="Genomic_DNA"/>
</dbReference>
<dbReference type="SUPFAM" id="SSF54695">
    <property type="entry name" value="POZ domain"/>
    <property type="match status" value="1"/>
</dbReference>
<protein>
    <recommendedName>
        <fullName evidence="3">BTB domain-containing protein</fullName>
    </recommendedName>
</protein>
<proteinExistence type="predicted"/>
<sequence length="252" mass="28260">MSYTSLDELSDPTPMSPSPDRSHDYYWEVVILQVEDTLFRIPKHQLVGKSEAFASMLSLPQGSNEPEGFSDDRPIQLSGIKKIDFERLLQVIYPLDTEKPPELSLNGWISVLALSNLWRMTMRKAAIEHLTSKLSEISPVDRVLLGRKYSVANFISSGYEELASRVGIVSLEDSERIGLGTALKIQHIRESLFMERGVIQNSYYCVGCRRYNTYSGSYPSAPPFAANVVKEKVGSLFEAELKDVEAEGARFG</sequence>
<dbReference type="CDD" id="cd18186">
    <property type="entry name" value="BTB_POZ_ZBTB_KLHL-like"/>
    <property type="match status" value="1"/>
</dbReference>
<accession>A0AA39Q2E5</accession>
<comment type="caution">
    <text evidence="1">The sequence shown here is derived from an EMBL/GenBank/DDBJ whole genome shotgun (WGS) entry which is preliminary data.</text>
</comment>
<evidence type="ECO:0000313" key="2">
    <source>
        <dbReference type="Proteomes" id="UP001175228"/>
    </source>
</evidence>
<name>A0AA39Q2E5_9AGAR</name>
<dbReference type="Proteomes" id="UP001175228">
    <property type="component" value="Unassembled WGS sequence"/>
</dbReference>
<dbReference type="Gene3D" id="3.30.710.10">
    <property type="entry name" value="Potassium Channel Kv1.1, Chain A"/>
    <property type="match status" value="1"/>
</dbReference>
<evidence type="ECO:0000313" key="1">
    <source>
        <dbReference type="EMBL" id="KAK0494875.1"/>
    </source>
</evidence>
<keyword evidence="2" id="KW-1185">Reference proteome</keyword>
<organism evidence="1 2">
    <name type="scientific">Armillaria luteobubalina</name>
    <dbReference type="NCBI Taxonomy" id="153913"/>
    <lineage>
        <taxon>Eukaryota</taxon>
        <taxon>Fungi</taxon>
        <taxon>Dikarya</taxon>
        <taxon>Basidiomycota</taxon>
        <taxon>Agaricomycotina</taxon>
        <taxon>Agaricomycetes</taxon>
        <taxon>Agaricomycetidae</taxon>
        <taxon>Agaricales</taxon>
        <taxon>Marasmiineae</taxon>
        <taxon>Physalacriaceae</taxon>
        <taxon>Armillaria</taxon>
    </lineage>
</organism>
<dbReference type="AlphaFoldDB" id="A0AA39Q2E5"/>
<evidence type="ECO:0008006" key="3">
    <source>
        <dbReference type="Google" id="ProtNLM"/>
    </source>
</evidence>
<reference evidence="1" key="1">
    <citation type="submission" date="2023-06" db="EMBL/GenBank/DDBJ databases">
        <authorList>
            <consortium name="Lawrence Berkeley National Laboratory"/>
            <person name="Ahrendt S."/>
            <person name="Sahu N."/>
            <person name="Indic B."/>
            <person name="Wong-Bajracharya J."/>
            <person name="Merenyi Z."/>
            <person name="Ke H.-M."/>
            <person name="Monk M."/>
            <person name="Kocsube S."/>
            <person name="Drula E."/>
            <person name="Lipzen A."/>
            <person name="Balint B."/>
            <person name="Henrissat B."/>
            <person name="Andreopoulos B."/>
            <person name="Martin F.M."/>
            <person name="Harder C.B."/>
            <person name="Rigling D."/>
            <person name="Ford K.L."/>
            <person name="Foster G.D."/>
            <person name="Pangilinan J."/>
            <person name="Papanicolaou A."/>
            <person name="Barry K."/>
            <person name="LaButti K."/>
            <person name="Viragh M."/>
            <person name="Koriabine M."/>
            <person name="Yan M."/>
            <person name="Riley R."/>
            <person name="Champramary S."/>
            <person name="Plett K.L."/>
            <person name="Tsai I.J."/>
            <person name="Slot J."/>
            <person name="Sipos G."/>
            <person name="Plett J."/>
            <person name="Nagy L.G."/>
            <person name="Grigoriev I.V."/>
        </authorList>
    </citation>
    <scope>NUCLEOTIDE SEQUENCE</scope>
    <source>
        <strain evidence="1">HWK02</strain>
    </source>
</reference>